<dbReference type="AlphaFoldDB" id="A0A5A9X7U5"/>
<dbReference type="GO" id="GO:0003677">
    <property type="term" value="F:DNA binding"/>
    <property type="evidence" value="ECO:0007669"/>
    <property type="project" value="UniProtKB-KW"/>
</dbReference>
<dbReference type="SUPFAM" id="SSF52540">
    <property type="entry name" value="P-loop containing nucleoside triphosphate hydrolases"/>
    <property type="match status" value="1"/>
</dbReference>
<dbReference type="InterPro" id="IPR058031">
    <property type="entry name" value="AAA_lid_NorR"/>
</dbReference>
<dbReference type="PANTHER" id="PTHR32071">
    <property type="entry name" value="TRANSCRIPTIONAL REGULATORY PROTEIN"/>
    <property type="match status" value="1"/>
</dbReference>
<feature type="domain" description="Sigma-54 factor interaction" evidence="7">
    <location>
        <begin position="193"/>
        <end position="423"/>
    </location>
</feature>
<dbReference type="InterPro" id="IPR029016">
    <property type="entry name" value="GAF-like_dom_sf"/>
</dbReference>
<dbReference type="InterPro" id="IPR002078">
    <property type="entry name" value="Sigma_54_int"/>
</dbReference>
<evidence type="ECO:0000313" key="9">
    <source>
        <dbReference type="Proteomes" id="UP000324298"/>
    </source>
</evidence>
<dbReference type="SMART" id="SM00382">
    <property type="entry name" value="AAA"/>
    <property type="match status" value="1"/>
</dbReference>
<evidence type="ECO:0000313" key="8">
    <source>
        <dbReference type="EMBL" id="KAA0889096.1"/>
    </source>
</evidence>
<dbReference type="SUPFAM" id="SSF55781">
    <property type="entry name" value="GAF domain-like"/>
    <property type="match status" value="1"/>
</dbReference>
<keyword evidence="9" id="KW-1185">Reference proteome</keyword>
<organism evidence="8 9">
    <name type="scientific">Oryzomonas rubra</name>
    <dbReference type="NCBI Taxonomy" id="2509454"/>
    <lineage>
        <taxon>Bacteria</taxon>
        <taxon>Pseudomonadati</taxon>
        <taxon>Thermodesulfobacteriota</taxon>
        <taxon>Desulfuromonadia</taxon>
        <taxon>Geobacterales</taxon>
        <taxon>Geobacteraceae</taxon>
        <taxon>Oryzomonas</taxon>
    </lineage>
</organism>
<keyword evidence="3" id="KW-0805">Transcription regulation</keyword>
<gene>
    <name evidence="8" type="ORF">ET418_14715</name>
</gene>
<dbReference type="Proteomes" id="UP000324298">
    <property type="component" value="Unassembled WGS sequence"/>
</dbReference>
<dbReference type="EMBL" id="SRSD01000009">
    <property type="protein sequence ID" value="KAA0889096.1"/>
    <property type="molecule type" value="Genomic_DNA"/>
</dbReference>
<proteinExistence type="predicted"/>
<dbReference type="InterPro" id="IPR025943">
    <property type="entry name" value="Sigma_54_int_dom_ATP-bd_2"/>
</dbReference>
<dbReference type="PROSITE" id="PS50045">
    <property type="entry name" value="SIGMA54_INTERACT_4"/>
    <property type="match status" value="1"/>
</dbReference>
<comment type="caution">
    <text evidence="8">The sequence shown here is derived from an EMBL/GenBank/DDBJ whole genome shotgun (WGS) entry which is preliminary data.</text>
</comment>
<dbReference type="PANTHER" id="PTHR32071:SF117">
    <property type="entry name" value="PTS-DEPENDENT DIHYDROXYACETONE KINASE OPERON REGULATORY PROTEIN-RELATED"/>
    <property type="match status" value="1"/>
</dbReference>
<dbReference type="GO" id="GO:0005524">
    <property type="term" value="F:ATP binding"/>
    <property type="evidence" value="ECO:0007669"/>
    <property type="project" value="UniProtKB-KW"/>
</dbReference>
<dbReference type="InterPro" id="IPR027417">
    <property type="entry name" value="P-loop_NTPase"/>
</dbReference>
<name>A0A5A9X7U5_9BACT</name>
<dbReference type="InterPro" id="IPR003018">
    <property type="entry name" value="GAF"/>
</dbReference>
<dbReference type="Pfam" id="PF13185">
    <property type="entry name" value="GAF_2"/>
    <property type="match status" value="1"/>
</dbReference>
<dbReference type="Gene3D" id="1.10.8.60">
    <property type="match status" value="1"/>
</dbReference>
<protein>
    <submittedName>
        <fullName evidence="8">Sigma-54-dependent Fis family transcriptional regulator</fullName>
    </submittedName>
</protein>
<accession>A0A5A9X7U5</accession>
<dbReference type="PROSITE" id="PS00675">
    <property type="entry name" value="SIGMA54_INTERACT_1"/>
    <property type="match status" value="1"/>
</dbReference>
<keyword evidence="1" id="KW-0547">Nucleotide-binding</keyword>
<dbReference type="FunFam" id="3.40.50.300:FF:000006">
    <property type="entry name" value="DNA-binding transcriptional regulator NtrC"/>
    <property type="match status" value="1"/>
</dbReference>
<dbReference type="Gene3D" id="3.40.50.300">
    <property type="entry name" value="P-loop containing nucleotide triphosphate hydrolases"/>
    <property type="match status" value="1"/>
</dbReference>
<evidence type="ECO:0000256" key="5">
    <source>
        <dbReference type="ARBA" id="ARBA00023159"/>
    </source>
</evidence>
<evidence type="ECO:0000256" key="3">
    <source>
        <dbReference type="ARBA" id="ARBA00023015"/>
    </source>
</evidence>
<keyword evidence="4" id="KW-0238">DNA-binding</keyword>
<keyword evidence="5" id="KW-0010">Activator</keyword>
<evidence type="ECO:0000259" key="7">
    <source>
        <dbReference type="PROSITE" id="PS50045"/>
    </source>
</evidence>
<evidence type="ECO:0000256" key="6">
    <source>
        <dbReference type="ARBA" id="ARBA00023163"/>
    </source>
</evidence>
<sequence length="517" mass="57419">MGNRDDFFREVTIRICSSLDIKTALRNAFDYLKLYFPLDTLSLTIHDANISSIRRIANVAADNVDLPDEIIAIPKKLWKQVQAWKPIVPTIISSDRDDFFRILAPFIKLEGNSKIFVPLLIEGKSLGSLILCARGEGRYNARHLGLLATVATPFAIALANALSYEKLLKYRDRLIDDNHFLNKELSTRAGGQIIGEDSGLKNVLDMVQHVAPLNNTVLLLGETGTGKEVIANAIHFASPRKNGPFIKVNCGAIPGSLIDSELFGHEKGAFTGAVDERRGRFERADGGTIFLDEIAELPPPAQVRLLRVLQNREIERVGGNKPIPVDIRVIAATHRNLENMVSENRFREDLWFRLNVFPIIIPPLRQRKGDIPLLARYFVRAKAMELGFALTPAIAPGAMARLVNYDWPGNVRELENLMEREVILHQGGQLMFDALLPGGRKSENTVPKEVSNSPAPLRLDEAMALHLSDVMRVANGRIHGPGGAAELLGINPSTLRWRLDKLGIRHGRSKKTSEPLP</sequence>
<dbReference type="GO" id="GO:0006355">
    <property type="term" value="P:regulation of DNA-templated transcription"/>
    <property type="evidence" value="ECO:0007669"/>
    <property type="project" value="InterPro"/>
</dbReference>
<evidence type="ECO:0000256" key="4">
    <source>
        <dbReference type="ARBA" id="ARBA00023125"/>
    </source>
</evidence>
<dbReference type="InterPro" id="IPR025944">
    <property type="entry name" value="Sigma_54_int_dom_CS"/>
</dbReference>
<dbReference type="PROSITE" id="PS00688">
    <property type="entry name" value="SIGMA54_INTERACT_3"/>
    <property type="match status" value="1"/>
</dbReference>
<dbReference type="OrthoDB" id="9814761at2"/>
<dbReference type="Gene3D" id="3.30.450.40">
    <property type="match status" value="1"/>
</dbReference>
<keyword evidence="2" id="KW-0067">ATP-binding</keyword>
<dbReference type="SMART" id="SM00065">
    <property type="entry name" value="GAF"/>
    <property type="match status" value="1"/>
</dbReference>
<reference evidence="8 9" key="1">
    <citation type="submission" date="2019-04" db="EMBL/GenBank/DDBJ databases">
        <title>Geobacter ruber sp. nov., ferric-reducing bacteria isolated from paddy soil.</title>
        <authorList>
            <person name="Xu Z."/>
            <person name="Masuda Y."/>
            <person name="Itoh H."/>
            <person name="Senoo K."/>
        </authorList>
    </citation>
    <scope>NUCLEOTIDE SEQUENCE [LARGE SCALE GENOMIC DNA]</scope>
    <source>
        <strain evidence="8 9">Red88</strain>
    </source>
</reference>
<dbReference type="InterPro" id="IPR025662">
    <property type="entry name" value="Sigma_54_int_dom_ATP-bd_1"/>
</dbReference>
<dbReference type="Pfam" id="PF00158">
    <property type="entry name" value="Sigma54_activat"/>
    <property type="match status" value="1"/>
</dbReference>
<evidence type="ECO:0000256" key="1">
    <source>
        <dbReference type="ARBA" id="ARBA00022741"/>
    </source>
</evidence>
<keyword evidence="6" id="KW-0804">Transcription</keyword>
<dbReference type="Pfam" id="PF25601">
    <property type="entry name" value="AAA_lid_14"/>
    <property type="match status" value="1"/>
</dbReference>
<dbReference type="CDD" id="cd00009">
    <property type="entry name" value="AAA"/>
    <property type="match status" value="1"/>
</dbReference>
<dbReference type="RefSeq" id="WP_149308816.1">
    <property type="nucleotide sequence ID" value="NZ_SRSD01000009.1"/>
</dbReference>
<dbReference type="PROSITE" id="PS00676">
    <property type="entry name" value="SIGMA54_INTERACT_2"/>
    <property type="match status" value="1"/>
</dbReference>
<evidence type="ECO:0000256" key="2">
    <source>
        <dbReference type="ARBA" id="ARBA00022840"/>
    </source>
</evidence>
<dbReference type="InterPro" id="IPR003593">
    <property type="entry name" value="AAA+_ATPase"/>
</dbReference>